<dbReference type="AlphaFoldDB" id="E3N1E2"/>
<evidence type="ECO:0008006" key="3">
    <source>
        <dbReference type="Google" id="ProtNLM"/>
    </source>
</evidence>
<sequence>MPVIPVRYESLKAILSYMDPNTRFQISLRIPSVSSLESRIPLKIENLAFTGLETKVNEVSYQVRVYRDYGRNENPPDVLRINQKGGPNDDIDQYGLIIFPGLNNVLPGDIDLRTGVHRDIPENAEGPAQHLVNVLPGGIDLRIRFLLDVPANTEGQEQHLLQVLRALKMILAERLNQEYIEDDETRNAVVGGAWNALVETYRRMTLNYSVETIKSRIQSLRDSLRPFNNRRDNRIPPCTSWIQFTRSSPKGLTIQRVAYNKYLYEARKTVHTKLFGNRGSSISVKNLNIIHHDRILRFPAATILKIENLEVTNWNSREFERFKQVIHPSSFPIRRLKVSSSVFTADFQHAIAREAKYLIIDNAFANAFASWTPILLNLTNRRVCLKNENTLNSPNNYMDLIENWLQQGRPVGTCFYMGIKNEETVKQCLDTLKQRQEVIGSSEKQVQLRINAALMLEVSYEAIEQPGRFLRNDQSKWWLKLRIVRRRYD</sequence>
<dbReference type="EMBL" id="DS268508">
    <property type="protein sequence ID" value="EFO83303.1"/>
    <property type="molecule type" value="Genomic_DNA"/>
</dbReference>
<organism evidence="2">
    <name type="scientific">Caenorhabditis remanei</name>
    <name type="common">Caenorhabditis vulgaris</name>
    <dbReference type="NCBI Taxonomy" id="31234"/>
    <lineage>
        <taxon>Eukaryota</taxon>
        <taxon>Metazoa</taxon>
        <taxon>Ecdysozoa</taxon>
        <taxon>Nematoda</taxon>
        <taxon>Chromadorea</taxon>
        <taxon>Rhabditida</taxon>
        <taxon>Rhabditina</taxon>
        <taxon>Rhabditomorpha</taxon>
        <taxon>Rhabditoidea</taxon>
        <taxon>Rhabditidae</taxon>
        <taxon>Peloderinae</taxon>
        <taxon>Caenorhabditis</taxon>
    </lineage>
</organism>
<dbReference type="HOGENOM" id="CLU_042576_0_1_1"/>
<accession>E3N1E2</accession>
<name>E3N1E2_CAERE</name>
<dbReference type="RefSeq" id="XP_003097813.2">
    <property type="nucleotide sequence ID" value="XM_003097765.2"/>
</dbReference>
<dbReference type="CTD" id="9826974"/>
<dbReference type="PANTHER" id="PTHR31379:SF1">
    <property type="entry name" value="F-BOX C PROTEIN-RELATED"/>
    <property type="match status" value="1"/>
</dbReference>
<keyword evidence="2" id="KW-1185">Reference proteome</keyword>
<dbReference type="InterPro" id="IPR021942">
    <property type="entry name" value="DUF3557"/>
</dbReference>
<dbReference type="KEGG" id="crq:GCK72_004383"/>
<protein>
    <recommendedName>
        <fullName evidence="3">F-box C protein</fullName>
    </recommendedName>
</protein>
<reference evidence="1" key="1">
    <citation type="submission" date="2007-07" db="EMBL/GenBank/DDBJ databases">
        <title>PCAP assembly of the Caenorhabditis remanei genome.</title>
        <authorList>
            <consortium name="The Caenorhabditis remanei Sequencing Consortium"/>
            <person name="Wilson R.K."/>
        </authorList>
    </citation>
    <scope>NUCLEOTIDE SEQUENCE [LARGE SCALE GENOMIC DNA]</scope>
    <source>
        <strain evidence="1">PB4641</strain>
    </source>
</reference>
<dbReference type="FunCoup" id="E3N1E2">
    <property type="interactions" value="1246"/>
</dbReference>
<gene>
    <name evidence="1" type="ORF">CRE_13637</name>
</gene>
<dbReference type="Proteomes" id="UP000008281">
    <property type="component" value="Unassembled WGS sequence"/>
</dbReference>
<dbReference type="GeneID" id="9826974"/>
<dbReference type="Pfam" id="PF12078">
    <property type="entry name" value="DUF3557"/>
    <property type="match status" value="1"/>
</dbReference>
<dbReference type="InParanoid" id="E3N1E2"/>
<proteinExistence type="predicted"/>
<evidence type="ECO:0000313" key="1">
    <source>
        <dbReference type="EMBL" id="EFO83303.1"/>
    </source>
</evidence>
<dbReference type="PANTHER" id="PTHR31379">
    <property type="entry name" value="F-BOX C PROTEIN-RELATED-RELATED"/>
    <property type="match status" value="1"/>
</dbReference>
<evidence type="ECO:0000313" key="2">
    <source>
        <dbReference type="Proteomes" id="UP000008281"/>
    </source>
</evidence>